<protein>
    <recommendedName>
        <fullName evidence="3">Pyrimidine deaminase</fullName>
    </recommendedName>
</protein>
<evidence type="ECO:0000313" key="2">
    <source>
        <dbReference type="Proteomes" id="UP000199002"/>
    </source>
</evidence>
<dbReference type="EMBL" id="FNQJ01000002">
    <property type="protein sequence ID" value="SDZ85774.1"/>
    <property type="molecule type" value="Genomic_DNA"/>
</dbReference>
<dbReference type="RefSeq" id="WP_092696941.1">
    <property type="nucleotide sequence ID" value="NZ_CAXIQL010000054.1"/>
</dbReference>
<evidence type="ECO:0000313" key="1">
    <source>
        <dbReference type="EMBL" id="SDZ85774.1"/>
    </source>
</evidence>
<dbReference type="Proteomes" id="UP000199002">
    <property type="component" value="Unassembled WGS sequence"/>
</dbReference>
<dbReference type="NCBIfam" id="NF041023">
    <property type="entry name" value="PP0621_fam"/>
    <property type="match status" value="1"/>
</dbReference>
<dbReference type="AlphaFoldDB" id="A0A1H3WHA2"/>
<accession>A0A1H3WHA2</accession>
<reference evidence="2" key="1">
    <citation type="submission" date="2016-10" db="EMBL/GenBank/DDBJ databases">
        <authorList>
            <person name="Varghese N."/>
            <person name="Submissions S."/>
        </authorList>
    </citation>
    <scope>NUCLEOTIDE SEQUENCE [LARGE SCALE GENOMIC DNA]</scope>
    <source>
        <strain evidence="2">DSM 25157</strain>
    </source>
</reference>
<dbReference type="STRING" id="592050.SAMN05421875_102241"/>
<dbReference type="GeneID" id="34234044"/>
<name>A0A1H3WHA2_9BURK</name>
<dbReference type="InterPro" id="IPR049708">
    <property type="entry name" value="PP0621-like"/>
</dbReference>
<evidence type="ECO:0008006" key="3">
    <source>
        <dbReference type="Google" id="ProtNLM"/>
    </source>
</evidence>
<keyword evidence="2" id="KW-1185">Reference proteome</keyword>
<organism evidence="1 2">
    <name type="scientific">Acidovorax soli</name>
    <dbReference type="NCBI Taxonomy" id="592050"/>
    <lineage>
        <taxon>Bacteria</taxon>
        <taxon>Pseudomonadati</taxon>
        <taxon>Pseudomonadota</taxon>
        <taxon>Betaproteobacteria</taxon>
        <taxon>Burkholderiales</taxon>
        <taxon>Comamonadaceae</taxon>
        <taxon>Acidovorax</taxon>
    </lineage>
</organism>
<sequence length="75" mass="8196">MKYLVLLIVLAVAVGIWRSRRPTISGAARAAPRAPLLPQDMVACEHCGVHVPRAEALMLGNHAYCSAEHRRQHSA</sequence>
<gene>
    <name evidence="1" type="ORF">SAMN05421875_102241</name>
</gene>
<proteinExistence type="predicted"/>